<keyword evidence="2 6" id="KW-0288">FMN</keyword>
<comment type="caution">
    <text evidence="8">The sequence shown here is derived from an EMBL/GenBank/DDBJ whole genome shotgun (WGS) entry which is preliminary data.</text>
</comment>
<evidence type="ECO:0000256" key="5">
    <source>
        <dbReference type="ARBA" id="ARBA00048542"/>
    </source>
</evidence>
<dbReference type="EC" id="1.6.5.-" evidence="6"/>
<comment type="catalytic activity">
    <reaction evidence="5">
        <text>N,N-dimethyl-1,4-phenylenediamine + anthranilate + 2 NAD(+) = 2-(4-dimethylaminophenyl)diazenylbenzoate + 2 NADH + 2 H(+)</text>
        <dbReference type="Rhea" id="RHEA:55872"/>
        <dbReference type="ChEBI" id="CHEBI:15378"/>
        <dbReference type="ChEBI" id="CHEBI:15783"/>
        <dbReference type="ChEBI" id="CHEBI:16567"/>
        <dbReference type="ChEBI" id="CHEBI:57540"/>
        <dbReference type="ChEBI" id="CHEBI:57945"/>
        <dbReference type="ChEBI" id="CHEBI:71579"/>
        <dbReference type="EC" id="1.7.1.17"/>
    </reaction>
    <physiologicalReaction direction="right-to-left" evidence="5">
        <dbReference type="Rhea" id="RHEA:55874"/>
    </physiologicalReaction>
</comment>
<dbReference type="HAMAP" id="MF_01216">
    <property type="entry name" value="Azoreductase_type1"/>
    <property type="match status" value="1"/>
</dbReference>
<dbReference type="AlphaFoldDB" id="A0A8X8GBP1"/>
<keyword evidence="4 6" id="KW-0520">NAD</keyword>
<dbReference type="Proteomes" id="UP000887320">
    <property type="component" value="Unassembled WGS sequence"/>
</dbReference>
<feature type="domain" description="Flavodoxin-like fold" evidence="7">
    <location>
        <begin position="19"/>
        <end position="208"/>
    </location>
</feature>
<evidence type="ECO:0000259" key="7">
    <source>
        <dbReference type="Pfam" id="PF02525"/>
    </source>
</evidence>
<proteinExistence type="inferred from homology"/>
<keyword evidence="3 6" id="KW-0560">Oxidoreductase</keyword>
<dbReference type="GO" id="GO:0010181">
    <property type="term" value="F:FMN binding"/>
    <property type="evidence" value="ECO:0007669"/>
    <property type="project" value="UniProtKB-UniRule"/>
</dbReference>
<dbReference type="InterPro" id="IPR050104">
    <property type="entry name" value="FMN-dep_NADH:Q_OxRdtase_AzoR1"/>
</dbReference>
<comment type="subunit">
    <text evidence="6">Homodimer.</text>
</comment>
<organism evidence="8 9">
    <name type="scientific">Acinetobacter guillouiae</name>
    <name type="common">Acinetobacter genomosp. 11</name>
    <dbReference type="NCBI Taxonomy" id="106649"/>
    <lineage>
        <taxon>Bacteria</taxon>
        <taxon>Pseudomonadati</taxon>
        <taxon>Pseudomonadota</taxon>
        <taxon>Gammaproteobacteria</taxon>
        <taxon>Moraxellales</taxon>
        <taxon>Moraxellaceae</taxon>
        <taxon>Acinetobacter</taxon>
    </lineage>
</organism>
<feature type="binding site" evidence="6">
    <location>
        <begin position="102"/>
        <end position="105"/>
    </location>
    <ligand>
        <name>FMN</name>
        <dbReference type="ChEBI" id="CHEBI:58210"/>
    </ligand>
</feature>
<dbReference type="InterPro" id="IPR029039">
    <property type="entry name" value="Flavoprotein-like_sf"/>
</dbReference>
<dbReference type="EMBL" id="JAHWXT010000001">
    <property type="protein sequence ID" value="MCF0263819.1"/>
    <property type="molecule type" value="Genomic_DNA"/>
</dbReference>
<feature type="binding site" evidence="6">
    <location>
        <begin position="23"/>
        <end position="25"/>
    </location>
    <ligand>
        <name>FMN</name>
        <dbReference type="ChEBI" id="CHEBI:58210"/>
    </ligand>
</feature>
<dbReference type="SUPFAM" id="SSF52218">
    <property type="entry name" value="Flavoproteins"/>
    <property type="match status" value="1"/>
</dbReference>
<dbReference type="PANTHER" id="PTHR43741:SF2">
    <property type="entry name" value="FMN-DEPENDENT NADH:QUINONE OXIDOREDUCTASE"/>
    <property type="match status" value="1"/>
</dbReference>
<dbReference type="Pfam" id="PF02525">
    <property type="entry name" value="Flavodoxin_2"/>
    <property type="match status" value="1"/>
</dbReference>
<comment type="similarity">
    <text evidence="6">Belongs to the azoreductase type 1 family.</text>
</comment>
<sequence>MANILKIDTSLRTGISGTHPHGSLSRRLTALFIDQWNEIDSSVQVKHRDLGQNPPPYIDEEWIISEFGYAESEEKAQQRLQLSNEFIEELHWADIIVLGVPMYNFGPPAHLKAYIDHIVRMNKTYTFDLSKEQPYSGLLDHQKTMIILSARGGHDFDAVDAPFPNHAEPAIKTAFNFIGIEKFHEIAIEYQEFGGELLAQSIQAAEQKTIALVQELQH</sequence>
<comment type="caution">
    <text evidence="6">Lacks conserved residue(s) required for the propagation of feature annotation.</text>
</comment>
<dbReference type="GO" id="GO:0016655">
    <property type="term" value="F:oxidoreductase activity, acting on NAD(P)H, quinone or similar compound as acceptor"/>
    <property type="evidence" value="ECO:0007669"/>
    <property type="project" value="InterPro"/>
</dbReference>
<accession>A0A8X8GBP1</accession>
<dbReference type="GO" id="GO:0009055">
    <property type="term" value="F:electron transfer activity"/>
    <property type="evidence" value="ECO:0007669"/>
    <property type="project" value="UniProtKB-UniRule"/>
</dbReference>
<evidence type="ECO:0000256" key="1">
    <source>
        <dbReference type="ARBA" id="ARBA00022630"/>
    </source>
</evidence>
<keyword evidence="1 6" id="KW-0285">Flavoprotein</keyword>
<dbReference type="EC" id="1.7.1.17" evidence="6"/>
<dbReference type="Gene3D" id="3.40.50.360">
    <property type="match status" value="1"/>
</dbReference>
<reference evidence="8" key="1">
    <citation type="submission" date="2021-07" db="EMBL/GenBank/DDBJ databases">
        <authorList>
            <person name="Fernandez M."/>
            <person name="Pereira P."/>
            <person name="Torres Tejerizo G.A."/>
            <person name="Gonzalez P."/>
            <person name="Agostini E."/>
        </authorList>
    </citation>
    <scope>NUCLEOTIDE SEQUENCE</scope>
    <source>
        <strain evidence="8">SFC 500-1A</strain>
    </source>
</reference>
<protein>
    <recommendedName>
        <fullName evidence="6">FMN dependent NADH:quinone oxidoreductase</fullName>
        <ecNumber evidence="6">1.6.5.-</ecNumber>
    </recommendedName>
    <alternativeName>
        <fullName evidence="6">Azo-dye reductase</fullName>
    </alternativeName>
    <alternativeName>
        <fullName evidence="6">FMN-dependent NADH-azo compound oxidoreductase</fullName>
    </alternativeName>
    <alternativeName>
        <fullName evidence="6">FMN-dependent NADH-azoreductase</fullName>
        <ecNumber evidence="6">1.7.1.17</ecNumber>
    </alternativeName>
</protein>
<dbReference type="InterPro" id="IPR003680">
    <property type="entry name" value="Flavodoxin_fold"/>
</dbReference>
<dbReference type="RefSeq" id="WP_056515873.1">
    <property type="nucleotide sequence ID" value="NZ_BKVV01000024.1"/>
</dbReference>
<evidence type="ECO:0000256" key="2">
    <source>
        <dbReference type="ARBA" id="ARBA00022643"/>
    </source>
</evidence>
<comment type="cofactor">
    <cofactor evidence="6">
        <name>FMN</name>
        <dbReference type="ChEBI" id="CHEBI:58210"/>
    </cofactor>
    <text evidence="6">Binds 1 FMN per subunit.</text>
</comment>
<evidence type="ECO:0000256" key="4">
    <source>
        <dbReference type="ARBA" id="ARBA00023027"/>
    </source>
</evidence>
<comment type="function">
    <text evidence="6">Quinone reductase that provides resistance to thiol-specific stress caused by electrophilic quinones.</text>
</comment>
<dbReference type="GO" id="GO:0016652">
    <property type="term" value="F:oxidoreductase activity, acting on NAD(P)H as acceptor"/>
    <property type="evidence" value="ECO:0007669"/>
    <property type="project" value="UniProtKB-UniRule"/>
</dbReference>
<evidence type="ECO:0000256" key="6">
    <source>
        <dbReference type="HAMAP-Rule" id="MF_01216"/>
    </source>
</evidence>
<comment type="catalytic activity">
    <reaction evidence="6">
        <text>2 a quinone + NADH + H(+) = 2 a 1,4-benzosemiquinone + NAD(+)</text>
        <dbReference type="Rhea" id="RHEA:65952"/>
        <dbReference type="ChEBI" id="CHEBI:15378"/>
        <dbReference type="ChEBI" id="CHEBI:57540"/>
        <dbReference type="ChEBI" id="CHEBI:57945"/>
        <dbReference type="ChEBI" id="CHEBI:132124"/>
        <dbReference type="ChEBI" id="CHEBI:134225"/>
    </reaction>
</comment>
<dbReference type="PANTHER" id="PTHR43741">
    <property type="entry name" value="FMN-DEPENDENT NADH-AZOREDUCTASE 1"/>
    <property type="match status" value="1"/>
</dbReference>
<evidence type="ECO:0000313" key="8">
    <source>
        <dbReference type="EMBL" id="MCF0263819.1"/>
    </source>
</evidence>
<comment type="function">
    <text evidence="6">Also exhibits azoreductase activity. Catalyzes the reductive cleavage of the azo bond in aromatic azo compounds to the corresponding amines.</text>
</comment>
<gene>
    <name evidence="6" type="primary">azoR</name>
    <name evidence="8" type="ORF">KW868_04965</name>
</gene>
<feature type="binding site" evidence="6">
    <location>
        <position position="10"/>
    </location>
    <ligand>
        <name>FMN</name>
        <dbReference type="ChEBI" id="CHEBI:58210"/>
    </ligand>
</feature>
<dbReference type="InterPro" id="IPR023048">
    <property type="entry name" value="NADH:quinone_OxRdtase_FMN_depd"/>
</dbReference>
<evidence type="ECO:0000313" key="9">
    <source>
        <dbReference type="Proteomes" id="UP000887320"/>
    </source>
</evidence>
<name>A0A8X8GBP1_ACIGI</name>
<evidence type="ECO:0000256" key="3">
    <source>
        <dbReference type="ARBA" id="ARBA00023002"/>
    </source>
</evidence>